<reference evidence="1 2" key="1">
    <citation type="journal article" date="2014" name="BMC Genomics">
        <title>Comparison of environmental and isolate Sulfobacillus genomes reveals diverse carbon, sulfur, nitrogen, and hydrogen metabolisms.</title>
        <authorList>
            <person name="Justice N.B."/>
            <person name="Norman A."/>
            <person name="Brown C.T."/>
            <person name="Singh A."/>
            <person name="Thomas B.C."/>
            <person name="Banfield J.F."/>
        </authorList>
    </citation>
    <scope>NUCLEOTIDE SEQUENCE [LARGE SCALE GENOMIC DNA]</scope>
    <source>
        <strain evidence="1">AMDSBA3</strain>
    </source>
</reference>
<dbReference type="Proteomes" id="UP000241848">
    <property type="component" value="Unassembled WGS sequence"/>
</dbReference>
<accession>A0A2T2WGA4</accession>
<proteinExistence type="predicted"/>
<evidence type="ECO:0000313" key="1">
    <source>
        <dbReference type="EMBL" id="PSR21271.1"/>
    </source>
</evidence>
<protein>
    <submittedName>
        <fullName evidence="1">Uncharacterized protein</fullName>
    </submittedName>
</protein>
<sequence>MMVLASGHRGIDQFWRDTQPANVVSVRSWDEVLAQWNQASRILIGQHVMGFEAALDWLEQHRDRLSGRQVVLWVEPDFTHAILDQGLPQLLVWRGEIDAQRLQEWWNPTQIGPEPDIGRLCIVVSVFPYSPVAPLIDHLTWWADQHFGAEGGWIDFDWQTAQLSLSWLPEVYRKSDYSFSQLRVKMVKGHRLVLAPPPWYPGESVPDAAMLHRLLQLNWSWQAWFVGAQMSTAWSVELLRYISDVIIWATNNTPLSVIERSEEFLRVYRPDLRLWLCSPDGLTAVQRHARSTWRFWQLTEQQSPVKGQFEPLRRRTFKIPRIWRE</sequence>
<comment type="caution">
    <text evidence="1">The sequence shown here is derived from an EMBL/GenBank/DDBJ whole genome shotgun (WGS) entry which is preliminary data.</text>
</comment>
<gene>
    <name evidence="1" type="ORF">C7B45_11660</name>
</gene>
<dbReference type="EMBL" id="PXYV01000038">
    <property type="protein sequence ID" value="PSR21271.1"/>
    <property type="molecule type" value="Genomic_DNA"/>
</dbReference>
<organism evidence="1 2">
    <name type="scientific">Sulfobacillus acidophilus</name>
    <dbReference type="NCBI Taxonomy" id="53633"/>
    <lineage>
        <taxon>Bacteria</taxon>
        <taxon>Bacillati</taxon>
        <taxon>Bacillota</taxon>
        <taxon>Clostridia</taxon>
        <taxon>Eubacteriales</taxon>
        <taxon>Clostridiales Family XVII. Incertae Sedis</taxon>
        <taxon>Sulfobacillus</taxon>
    </lineage>
</organism>
<evidence type="ECO:0000313" key="2">
    <source>
        <dbReference type="Proteomes" id="UP000241848"/>
    </source>
</evidence>
<name>A0A2T2WGA4_9FIRM</name>
<dbReference type="AlphaFoldDB" id="A0A2T2WGA4"/>